<accession>A0ABR4ZGG7</accession>
<dbReference type="InterPro" id="IPR023606">
    <property type="entry name" value="CoA-Trfase_III_dom_1_sf"/>
</dbReference>
<dbReference type="RefSeq" id="WP_043669851.1">
    <property type="nucleotide sequence ID" value="NZ_BDCI01000004.1"/>
</dbReference>
<dbReference type="InterPro" id="IPR003673">
    <property type="entry name" value="CoA-Trfase_fam_III"/>
</dbReference>
<dbReference type="PANTHER" id="PTHR48228">
    <property type="entry name" value="SUCCINYL-COA--D-CITRAMALATE COA-TRANSFERASE"/>
    <property type="match status" value="1"/>
</dbReference>
<dbReference type="Pfam" id="PF02515">
    <property type="entry name" value="CoA_transf_3"/>
    <property type="match status" value="1"/>
</dbReference>
<proteinExistence type="predicted"/>
<dbReference type="Gene3D" id="3.30.1540.10">
    <property type="entry name" value="formyl-coa transferase, domain 3"/>
    <property type="match status" value="1"/>
</dbReference>
<dbReference type="InterPro" id="IPR050509">
    <property type="entry name" value="CoA-transferase_III"/>
</dbReference>
<dbReference type="PANTHER" id="PTHR48228:SF5">
    <property type="entry name" value="ALPHA-METHYLACYL-COA RACEMASE"/>
    <property type="match status" value="1"/>
</dbReference>
<dbReference type="InterPro" id="IPR044855">
    <property type="entry name" value="CoA-Trfase_III_dom3_sf"/>
</dbReference>
<protein>
    <submittedName>
        <fullName evidence="1">2-octaprenyl-3-methyl-6-methoxy-1,4-benzoquinol hydroxylase</fullName>
    </submittedName>
</protein>
<dbReference type="Gene3D" id="3.40.50.10540">
    <property type="entry name" value="Crotonobetainyl-coa:carnitine coa-transferase, domain 1"/>
    <property type="match status" value="1"/>
</dbReference>
<dbReference type="SUPFAM" id="SSF89796">
    <property type="entry name" value="CoA-transferase family III (CaiB/BaiF)"/>
    <property type="match status" value="1"/>
</dbReference>
<evidence type="ECO:0000313" key="2">
    <source>
        <dbReference type="Proteomes" id="UP000031364"/>
    </source>
</evidence>
<keyword evidence="2" id="KW-1185">Reference proteome</keyword>
<dbReference type="Proteomes" id="UP000031364">
    <property type="component" value="Unassembled WGS sequence"/>
</dbReference>
<comment type="caution">
    <text evidence="1">The sequence shown here is derived from an EMBL/GenBank/DDBJ whole genome shotgun (WGS) entry which is preliminary data.</text>
</comment>
<reference evidence="1 2" key="1">
    <citation type="journal article" date="2014" name="Int. J. Syst. Evol. Microbiol.">
        <title>Nocardia vulneris sp. nov., isolated from wounds of human patients in North America.</title>
        <authorList>
            <person name="Lasker B.A."/>
            <person name="Bell M."/>
            <person name="Klenk H.P."/>
            <person name="Sproer C."/>
            <person name="Schumann C."/>
            <person name="Schumann P."/>
            <person name="Brown J.M."/>
        </authorList>
    </citation>
    <scope>NUCLEOTIDE SEQUENCE [LARGE SCALE GENOMIC DNA]</scope>
    <source>
        <strain evidence="1 2">W9851</strain>
    </source>
</reference>
<evidence type="ECO:0000313" key="1">
    <source>
        <dbReference type="EMBL" id="KIA64419.1"/>
    </source>
</evidence>
<dbReference type="EMBL" id="JNFP01000014">
    <property type="protein sequence ID" value="KIA64419.1"/>
    <property type="molecule type" value="Genomic_DNA"/>
</dbReference>
<sequence>MYRRGMENTAVQPLSGVRVVSLAVNLPGPLAAARLAELGAHVIKVEPPGGDPLAAAAPDWYRALIENQEIASLDLKQDADRRKLDDLLQPADLLITSMRPSALVRLNLAQPQERFPRLSLIEIVGHADDPELPGHDLNYQAVHGTLVPPQMPTVPIADMLGAERTVSTALAALVRRAETGAGQPYRVALEEAAARAGDAVRYRLMGTDAILGGAFPGYGIYRCADGYVALGAVEPHFFMRTLATFGADGSHESLRTAFADKSTAELEAIAAANDLPLNAVRP</sequence>
<name>A0ABR4ZGG7_9NOCA</name>
<gene>
    <name evidence="1" type="ORF">FG87_14335</name>
</gene>
<organism evidence="1 2">
    <name type="scientific">Nocardia vulneris</name>
    <dbReference type="NCBI Taxonomy" id="1141657"/>
    <lineage>
        <taxon>Bacteria</taxon>
        <taxon>Bacillati</taxon>
        <taxon>Actinomycetota</taxon>
        <taxon>Actinomycetes</taxon>
        <taxon>Mycobacteriales</taxon>
        <taxon>Nocardiaceae</taxon>
        <taxon>Nocardia</taxon>
    </lineage>
</organism>